<dbReference type="SMART" id="SM01040">
    <property type="entry name" value="Bro-N"/>
    <property type="match status" value="1"/>
</dbReference>
<dbReference type="InterPro" id="IPR003497">
    <property type="entry name" value="BRO_N_domain"/>
</dbReference>
<comment type="caution">
    <text evidence="2">The sequence shown here is derived from an EMBL/GenBank/DDBJ whole genome shotgun (WGS) entry which is preliminary data.</text>
</comment>
<dbReference type="PROSITE" id="PS51750">
    <property type="entry name" value="BRO_N"/>
    <property type="match status" value="1"/>
</dbReference>
<sequence length="231" mass="26469">MTSALTFQNNHFDVIEQSNQIWLTASQIGTALGYAREDSVSRIYDRNRDEFSSGMSMTVNLTVNGINNSLREKTVRIFSLRGAHLIAMFARTSIAKQFRKWVLDVLDSETKTQTIIPISNPAQIPHANWPITYRTEWKHANLAVSPKQAAQYIRFELQPKPFSSEFSAKHTPQIYQAIFYFADNHQKLINLRQNITPQIGDFGYFESTNIEDLWIQVTSFAARCHSGCVFI</sequence>
<protein>
    <submittedName>
        <fullName evidence="2">BRO family, N-domain protein</fullName>
    </submittedName>
</protein>
<dbReference type="RefSeq" id="WP_168522593.1">
    <property type="nucleotide sequence ID" value="NZ_CALYLA010000019.1"/>
</dbReference>
<evidence type="ECO:0000313" key="2">
    <source>
        <dbReference type="EMBL" id="CAH8233343.1"/>
    </source>
</evidence>
<feature type="domain" description="Bro-N" evidence="1">
    <location>
        <begin position="1"/>
        <end position="113"/>
    </location>
</feature>
<dbReference type="Proteomes" id="UP001152658">
    <property type="component" value="Unassembled WGS sequence"/>
</dbReference>
<proteinExistence type="predicted"/>
<dbReference type="Pfam" id="PF02498">
    <property type="entry name" value="Bro-N"/>
    <property type="match status" value="1"/>
</dbReference>
<gene>
    <name evidence="2" type="ORF">VAE063_950157</name>
</gene>
<organism evidence="2 3">
    <name type="scientific">Vibrio aestuarianus</name>
    <dbReference type="NCBI Taxonomy" id="28171"/>
    <lineage>
        <taxon>Bacteria</taxon>
        <taxon>Pseudomonadati</taxon>
        <taxon>Pseudomonadota</taxon>
        <taxon>Gammaproteobacteria</taxon>
        <taxon>Vibrionales</taxon>
        <taxon>Vibrionaceae</taxon>
        <taxon>Vibrio</taxon>
    </lineage>
</organism>
<dbReference type="EMBL" id="CALYLK010000136">
    <property type="protein sequence ID" value="CAH8233343.1"/>
    <property type="molecule type" value="Genomic_DNA"/>
</dbReference>
<accession>A0ABM9FR55</accession>
<keyword evidence="3" id="KW-1185">Reference proteome</keyword>
<evidence type="ECO:0000313" key="3">
    <source>
        <dbReference type="Proteomes" id="UP001152658"/>
    </source>
</evidence>
<name>A0ABM9FR55_9VIBR</name>
<reference evidence="2" key="1">
    <citation type="submission" date="2022-06" db="EMBL/GenBank/DDBJ databases">
        <authorList>
            <person name="Goudenege D."/>
            <person name="Le Roux F."/>
        </authorList>
    </citation>
    <scope>NUCLEOTIDE SEQUENCE</scope>
    <source>
        <strain evidence="2">12-063</strain>
    </source>
</reference>
<evidence type="ECO:0000259" key="1">
    <source>
        <dbReference type="PROSITE" id="PS51750"/>
    </source>
</evidence>